<accession>A0A8J2TXU5</accession>
<comment type="caution">
    <text evidence="2">The sequence shown here is derived from an EMBL/GenBank/DDBJ whole genome shotgun (WGS) entry which is preliminary data.</text>
</comment>
<dbReference type="Proteomes" id="UP000616114">
    <property type="component" value="Unassembled WGS sequence"/>
</dbReference>
<reference evidence="2" key="1">
    <citation type="journal article" date="2014" name="Int. J. Syst. Evol. Microbiol.">
        <title>Complete genome sequence of Corynebacterium casei LMG S-19264T (=DSM 44701T), isolated from a smear-ripened cheese.</title>
        <authorList>
            <consortium name="US DOE Joint Genome Institute (JGI-PGF)"/>
            <person name="Walter F."/>
            <person name="Albersmeier A."/>
            <person name="Kalinowski J."/>
            <person name="Ruckert C."/>
        </authorList>
    </citation>
    <scope>NUCLEOTIDE SEQUENCE</scope>
    <source>
        <strain evidence="2">CGMCC 1.12785</strain>
    </source>
</reference>
<proteinExistence type="predicted"/>
<keyword evidence="3" id="KW-1185">Reference proteome</keyword>
<evidence type="ECO:0000313" key="2">
    <source>
        <dbReference type="EMBL" id="GGA13963.1"/>
    </source>
</evidence>
<reference evidence="2" key="2">
    <citation type="submission" date="2020-09" db="EMBL/GenBank/DDBJ databases">
        <authorList>
            <person name="Sun Q."/>
            <person name="Zhou Y."/>
        </authorList>
    </citation>
    <scope>NUCLEOTIDE SEQUENCE</scope>
    <source>
        <strain evidence="2">CGMCC 1.12785</strain>
    </source>
</reference>
<protein>
    <submittedName>
        <fullName evidence="2">Uncharacterized protein</fullName>
    </submittedName>
</protein>
<dbReference type="AlphaFoldDB" id="A0A8J2TXU5"/>
<feature type="region of interest" description="Disordered" evidence="1">
    <location>
        <begin position="1"/>
        <end position="43"/>
    </location>
</feature>
<feature type="compositionally biased region" description="Basic and acidic residues" evidence="1">
    <location>
        <begin position="20"/>
        <end position="36"/>
    </location>
</feature>
<dbReference type="EMBL" id="BMFY01000006">
    <property type="protein sequence ID" value="GGA13963.1"/>
    <property type="molecule type" value="Genomic_DNA"/>
</dbReference>
<evidence type="ECO:0000313" key="3">
    <source>
        <dbReference type="Proteomes" id="UP000616114"/>
    </source>
</evidence>
<name>A0A8J2TXU5_9MICO</name>
<sequence>MPSYPEQVRLPVNPRSPWPVRDHKHNDRPWEEHGAGEADGGNDGLGALRTRRCAAHEDTGHALRARRCAAHEDTGHALRARRCAAHEDTGHALRARISA</sequence>
<organism evidence="2 3">
    <name type="scientific">Sediminivirga luteola</name>
    <dbReference type="NCBI Taxonomy" id="1774748"/>
    <lineage>
        <taxon>Bacteria</taxon>
        <taxon>Bacillati</taxon>
        <taxon>Actinomycetota</taxon>
        <taxon>Actinomycetes</taxon>
        <taxon>Micrococcales</taxon>
        <taxon>Brevibacteriaceae</taxon>
        <taxon>Sediminivirga</taxon>
    </lineage>
</organism>
<evidence type="ECO:0000256" key="1">
    <source>
        <dbReference type="SAM" id="MobiDB-lite"/>
    </source>
</evidence>
<gene>
    <name evidence="2" type="ORF">GCM10011333_16120</name>
</gene>